<dbReference type="PROSITE" id="PS00678">
    <property type="entry name" value="WD_REPEATS_1"/>
    <property type="match status" value="1"/>
</dbReference>
<dbReference type="Gene3D" id="2.130.10.10">
    <property type="entry name" value="YVTN repeat-like/Quinoprotein amine dehydrogenase"/>
    <property type="match status" value="3"/>
</dbReference>
<dbReference type="Gene3D" id="1.10.760.10">
    <property type="entry name" value="Cytochrome c-like domain"/>
    <property type="match status" value="1"/>
</dbReference>
<keyword evidence="5 7" id="KW-0408">Iron</keyword>
<dbReference type="SUPFAM" id="SSF46626">
    <property type="entry name" value="Cytochrome c"/>
    <property type="match status" value="1"/>
</dbReference>
<dbReference type="Proteomes" id="UP000528964">
    <property type="component" value="Unassembled WGS sequence"/>
</dbReference>
<reference evidence="9 10" key="1">
    <citation type="submission" date="2020-08" db="EMBL/GenBank/DDBJ databases">
        <title>Genomic Encyclopedia of Type Strains, Phase IV (KMG-IV): sequencing the most valuable type-strain genomes for metagenomic binning, comparative biology and taxonomic classification.</title>
        <authorList>
            <person name="Goeker M."/>
        </authorList>
    </citation>
    <scope>NUCLEOTIDE SEQUENCE [LARGE SCALE GENOMIC DNA]</scope>
    <source>
        <strain evidence="9 10">DSM 25481</strain>
    </source>
</reference>
<keyword evidence="10" id="KW-1185">Reference proteome</keyword>
<evidence type="ECO:0000313" key="10">
    <source>
        <dbReference type="Proteomes" id="UP000528964"/>
    </source>
</evidence>
<dbReference type="GO" id="GO:0046872">
    <property type="term" value="F:metal ion binding"/>
    <property type="evidence" value="ECO:0007669"/>
    <property type="project" value="UniProtKB-KW"/>
</dbReference>
<sequence length="437" mass="45161">MRRETVRATHVILWMLATALLLLGGPAQAQMRGHGGPVRAVAVSPDGRMAISGGFDQTAILWDIEAGVARKVLRFHDGAVNAVAALPDGRFATASEDGRIALWTSAGGGPVQVISAHEGPIAGLAVSPDGALLASASWDGTARIWPLAGGGAGRVIEEHKGPVNAVAFLPDGRVVTGGHDATVRIWPLAGDTAAPVTAQLSSPVNALAIAADGEVAAAGADFTVRFLAPDGAVRAEVEIAPAPVIALDMSPDGARVAAATAGGAVAIVERATGRILNRLVGPGLPVWSLAWRPGGAEIVTGGSDRLVRRWSAETGAPVGPIAMSQLADPLAEYAGDRGAEVFRACVACHTLKSSEGERAGPTLAGVFGRRIATAPDYRYSEPLRKMDIVWDARTIAELFDVGPARYTPGTKMPEQRITSAADREALVQFLQRATAPR</sequence>
<evidence type="ECO:0000256" key="7">
    <source>
        <dbReference type="PROSITE-ProRule" id="PRU00433"/>
    </source>
</evidence>
<dbReference type="SUPFAM" id="SSF50978">
    <property type="entry name" value="WD40 repeat-like"/>
    <property type="match status" value="1"/>
</dbReference>
<keyword evidence="2 7" id="KW-0349">Heme</keyword>
<keyword evidence="4" id="KW-0677">Repeat</keyword>
<dbReference type="InterPro" id="IPR001680">
    <property type="entry name" value="WD40_rpt"/>
</dbReference>
<comment type="caution">
    <text evidence="9">The sequence shown here is derived from an EMBL/GenBank/DDBJ whole genome shotgun (WGS) entry which is preliminary data.</text>
</comment>
<name>A0A7W6D193_9HYPH</name>
<dbReference type="PANTHER" id="PTHR19879">
    <property type="entry name" value="TRANSCRIPTION INITIATION FACTOR TFIID"/>
    <property type="match status" value="1"/>
</dbReference>
<accession>A0A7W6D193</accession>
<dbReference type="PROSITE" id="PS50082">
    <property type="entry name" value="WD_REPEATS_2"/>
    <property type="match status" value="5"/>
</dbReference>
<evidence type="ECO:0000259" key="8">
    <source>
        <dbReference type="PROSITE" id="PS51007"/>
    </source>
</evidence>
<evidence type="ECO:0000313" key="9">
    <source>
        <dbReference type="EMBL" id="MBB3974034.1"/>
    </source>
</evidence>
<keyword evidence="1 6" id="KW-0853">WD repeat</keyword>
<evidence type="ECO:0000256" key="1">
    <source>
        <dbReference type="ARBA" id="ARBA00022574"/>
    </source>
</evidence>
<dbReference type="GO" id="GO:0009055">
    <property type="term" value="F:electron transfer activity"/>
    <property type="evidence" value="ECO:0007669"/>
    <property type="project" value="InterPro"/>
</dbReference>
<dbReference type="GO" id="GO:0020037">
    <property type="term" value="F:heme binding"/>
    <property type="evidence" value="ECO:0007669"/>
    <property type="project" value="InterPro"/>
</dbReference>
<dbReference type="Pfam" id="PF00400">
    <property type="entry name" value="WD40"/>
    <property type="match status" value="5"/>
</dbReference>
<protein>
    <submittedName>
        <fullName evidence="9">Cytochrome c</fullName>
    </submittedName>
</protein>
<dbReference type="SMART" id="SM00320">
    <property type="entry name" value="WD40"/>
    <property type="match status" value="7"/>
</dbReference>
<dbReference type="PROSITE" id="PS51007">
    <property type="entry name" value="CYTC"/>
    <property type="match status" value="1"/>
</dbReference>
<evidence type="ECO:0000256" key="2">
    <source>
        <dbReference type="ARBA" id="ARBA00022617"/>
    </source>
</evidence>
<dbReference type="PROSITE" id="PS50294">
    <property type="entry name" value="WD_REPEATS_REGION"/>
    <property type="match status" value="3"/>
</dbReference>
<dbReference type="CDD" id="cd00200">
    <property type="entry name" value="WD40"/>
    <property type="match status" value="1"/>
</dbReference>
<dbReference type="PRINTS" id="PR00320">
    <property type="entry name" value="GPROTEINBRPT"/>
</dbReference>
<dbReference type="InterPro" id="IPR015943">
    <property type="entry name" value="WD40/YVTN_repeat-like_dom_sf"/>
</dbReference>
<organism evidence="9 10">
    <name type="scientific">Hansschlegelia beijingensis</name>
    <dbReference type="NCBI Taxonomy" id="1133344"/>
    <lineage>
        <taxon>Bacteria</taxon>
        <taxon>Pseudomonadati</taxon>
        <taxon>Pseudomonadota</taxon>
        <taxon>Alphaproteobacteria</taxon>
        <taxon>Hyphomicrobiales</taxon>
        <taxon>Methylopilaceae</taxon>
        <taxon>Hansschlegelia</taxon>
    </lineage>
</organism>
<evidence type="ECO:0000256" key="6">
    <source>
        <dbReference type="PROSITE-ProRule" id="PRU00221"/>
    </source>
</evidence>
<proteinExistence type="predicted"/>
<feature type="repeat" description="WD" evidence="6">
    <location>
        <begin position="279"/>
        <end position="320"/>
    </location>
</feature>
<dbReference type="EMBL" id="JACIDR010000004">
    <property type="protein sequence ID" value="MBB3974034.1"/>
    <property type="molecule type" value="Genomic_DNA"/>
</dbReference>
<dbReference type="InterPro" id="IPR009056">
    <property type="entry name" value="Cyt_c-like_dom"/>
</dbReference>
<dbReference type="Pfam" id="PF00034">
    <property type="entry name" value="Cytochrom_C"/>
    <property type="match status" value="1"/>
</dbReference>
<feature type="repeat" description="WD" evidence="6">
    <location>
        <begin position="156"/>
        <end position="186"/>
    </location>
</feature>
<feature type="repeat" description="WD" evidence="6">
    <location>
        <begin position="31"/>
        <end position="72"/>
    </location>
</feature>
<feature type="repeat" description="WD" evidence="6">
    <location>
        <begin position="73"/>
        <end position="103"/>
    </location>
</feature>
<dbReference type="PANTHER" id="PTHR19879:SF9">
    <property type="entry name" value="TRANSCRIPTION INITIATION FACTOR TFIID SUBUNIT 5"/>
    <property type="match status" value="1"/>
</dbReference>
<dbReference type="InterPro" id="IPR036909">
    <property type="entry name" value="Cyt_c-like_dom_sf"/>
</dbReference>
<dbReference type="AlphaFoldDB" id="A0A7W6D193"/>
<dbReference type="InterPro" id="IPR020472">
    <property type="entry name" value="WD40_PAC1"/>
</dbReference>
<evidence type="ECO:0000256" key="3">
    <source>
        <dbReference type="ARBA" id="ARBA00022723"/>
    </source>
</evidence>
<gene>
    <name evidence="9" type="ORF">GGR24_002711</name>
</gene>
<feature type="repeat" description="WD" evidence="6">
    <location>
        <begin position="114"/>
        <end position="145"/>
    </location>
</feature>
<dbReference type="InterPro" id="IPR019775">
    <property type="entry name" value="WD40_repeat_CS"/>
</dbReference>
<evidence type="ECO:0000256" key="4">
    <source>
        <dbReference type="ARBA" id="ARBA00022737"/>
    </source>
</evidence>
<feature type="domain" description="Cytochrome c" evidence="8">
    <location>
        <begin position="333"/>
        <end position="434"/>
    </location>
</feature>
<keyword evidence="3 7" id="KW-0479">Metal-binding</keyword>
<dbReference type="InterPro" id="IPR036322">
    <property type="entry name" value="WD40_repeat_dom_sf"/>
</dbReference>
<evidence type="ECO:0000256" key="5">
    <source>
        <dbReference type="ARBA" id="ARBA00023004"/>
    </source>
</evidence>